<evidence type="ECO:0000256" key="1">
    <source>
        <dbReference type="ARBA" id="ARBA00022741"/>
    </source>
</evidence>
<dbReference type="GO" id="GO:0003677">
    <property type="term" value="F:DNA binding"/>
    <property type="evidence" value="ECO:0007669"/>
    <property type="project" value="InterPro"/>
</dbReference>
<dbReference type="PANTHER" id="PTHR22683">
    <property type="entry name" value="SPORULATION PROTEIN RELATED"/>
    <property type="match status" value="1"/>
</dbReference>
<dbReference type="EMBL" id="QFNY01000004">
    <property type="protein sequence ID" value="PZP03779.1"/>
    <property type="molecule type" value="Genomic_DNA"/>
</dbReference>
<organism evidence="5 6">
    <name type="scientific">Corynebacterium urealyticum</name>
    <dbReference type="NCBI Taxonomy" id="43771"/>
    <lineage>
        <taxon>Bacteria</taxon>
        <taxon>Bacillati</taxon>
        <taxon>Actinomycetota</taxon>
        <taxon>Actinomycetes</taxon>
        <taxon>Mycobacteriales</taxon>
        <taxon>Corynebacteriaceae</taxon>
        <taxon>Corynebacterium</taxon>
    </lineage>
</organism>
<proteinExistence type="predicted"/>
<dbReference type="PANTHER" id="PTHR22683:SF41">
    <property type="entry name" value="DNA TRANSLOCASE FTSK"/>
    <property type="match status" value="1"/>
</dbReference>
<dbReference type="GO" id="GO:0016887">
    <property type="term" value="F:ATP hydrolysis activity"/>
    <property type="evidence" value="ECO:0007669"/>
    <property type="project" value="InterPro"/>
</dbReference>
<comment type="caution">
    <text evidence="5">The sequence shown here is derived from an EMBL/GenBank/DDBJ whole genome shotgun (WGS) entry which is preliminary data.</text>
</comment>
<evidence type="ECO:0000313" key="6">
    <source>
        <dbReference type="Proteomes" id="UP000249451"/>
    </source>
</evidence>
<keyword evidence="1 3" id="KW-0547">Nucleotide-binding</keyword>
<keyword evidence="2 3" id="KW-0067">ATP-binding</keyword>
<dbReference type="Pfam" id="PF13401">
    <property type="entry name" value="AAA_22"/>
    <property type="match status" value="1"/>
</dbReference>
<dbReference type="GO" id="GO:0005524">
    <property type="term" value="F:ATP binding"/>
    <property type="evidence" value="ECO:0007669"/>
    <property type="project" value="UniProtKB-UniRule"/>
</dbReference>
<sequence length="250" mass="28080">MDNYATPTQRDIERAAADNRIIVGSFDPNEVGSWYGIGWPAYSYHDLTRVPHLLVAGRTGAGKSVLLRNYVNAAKLAPESYKVVHITTDADMGFSEDIDQVKNVPLEDAETELERVVKKALPYREKMLIDAGATEWRELERMSDGDNHPHRLLVLVDGLERVQGTDSFSHNRVLNYLEEIVRIGRSLGVHLVLTTQADTPEKLDRGPEILEEFCDIVSFSYRHRGSGRAVWNQGRSDESPEFAVYGPGLD</sequence>
<dbReference type="Gene3D" id="3.40.50.300">
    <property type="entry name" value="P-loop containing nucleotide triphosphate hydrolases"/>
    <property type="match status" value="1"/>
</dbReference>
<gene>
    <name evidence="5" type="ORF">DI609_00370</name>
</gene>
<dbReference type="AlphaFoldDB" id="A0A2W5DCK1"/>
<dbReference type="InterPro" id="IPR027417">
    <property type="entry name" value="P-loop_NTPase"/>
</dbReference>
<evidence type="ECO:0000259" key="4">
    <source>
        <dbReference type="PROSITE" id="PS50901"/>
    </source>
</evidence>
<protein>
    <recommendedName>
        <fullName evidence="4">FtsK domain-containing protein</fullName>
    </recommendedName>
</protein>
<dbReference type="SUPFAM" id="SSF52540">
    <property type="entry name" value="P-loop containing nucleoside triphosphate hydrolases"/>
    <property type="match status" value="1"/>
</dbReference>
<dbReference type="InterPro" id="IPR050206">
    <property type="entry name" value="FtsK/SpoIIIE/SftA"/>
</dbReference>
<name>A0A2W5DCK1_9CORY</name>
<evidence type="ECO:0000313" key="5">
    <source>
        <dbReference type="EMBL" id="PZP03779.1"/>
    </source>
</evidence>
<evidence type="ECO:0000256" key="2">
    <source>
        <dbReference type="ARBA" id="ARBA00022840"/>
    </source>
</evidence>
<dbReference type="PROSITE" id="PS50901">
    <property type="entry name" value="FTSK"/>
    <property type="match status" value="1"/>
</dbReference>
<feature type="domain" description="FtsK" evidence="4">
    <location>
        <begin position="38"/>
        <end position="228"/>
    </location>
</feature>
<dbReference type="InterPro" id="IPR049945">
    <property type="entry name" value="AAA_22"/>
</dbReference>
<evidence type="ECO:0000256" key="3">
    <source>
        <dbReference type="PROSITE-ProRule" id="PRU00289"/>
    </source>
</evidence>
<reference evidence="5 6" key="1">
    <citation type="submission" date="2017-11" db="EMBL/GenBank/DDBJ databases">
        <title>Infants hospitalized years apart are colonized by the same room-sourced microbial strains.</title>
        <authorList>
            <person name="Brooks B."/>
            <person name="Olm M.R."/>
            <person name="Firek B.A."/>
            <person name="Baker R."/>
            <person name="Thomas B.C."/>
            <person name="Morowitz M.J."/>
            <person name="Banfield J.F."/>
        </authorList>
    </citation>
    <scope>NUCLEOTIDE SEQUENCE [LARGE SCALE GENOMIC DNA]</scope>
    <source>
        <strain evidence="5">S2_012_000_R3_87</strain>
    </source>
</reference>
<feature type="binding site" evidence="3">
    <location>
        <begin position="57"/>
        <end position="64"/>
    </location>
    <ligand>
        <name>ATP</name>
        <dbReference type="ChEBI" id="CHEBI:30616"/>
    </ligand>
</feature>
<accession>A0A2W5DCK1</accession>
<dbReference type="Proteomes" id="UP000249451">
    <property type="component" value="Unassembled WGS sequence"/>
</dbReference>
<dbReference type="InterPro" id="IPR002543">
    <property type="entry name" value="FtsK_dom"/>
</dbReference>